<dbReference type="PANTHER" id="PTHR30349">
    <property type="entry name" value="PHAGE INTEGRASE-RELATED"/>
    <property type="match status" value="1"/>
</dbReference>
<name>W8TEY9_PEPAC</name>
<proteinExistence type="predicted"/>
<sequence length="186" mass="21954">MNFVDPIRDEQTIDDIAAYLKKQSERNYIMFMVGVHSGLRISDILRIKIRDVKNKSSLNIIEKKTGKQKNIPIMPRLRKILNEYCKDKDPDDYLIKSRQNYNSPISRDMAYKILSKAGEEHGVFNMGTHSLRKTFGYHFYNQYGDIVMLQQIFNHSHPRITLRYIGMTDESTERAINNFKYKMSYS</sequence>
<protein>
    <submittedName>
        <fullName evidence="3">Integrase/recombinase YoeC</fullName>
    </submittedName>
</protein>
<dbReference type="InterPro" id="IPR002104">
    <property type="entry name" value="Integrase_catalytic"/>
</dbReference>
<dbReference type="HOGENOM" id="CLU_027562_33_1_9"/>
<dbReference type="STRING" id="1286171.EAL2_c11000"/>
<evidence type="ECO:0000259" key="2">
    <source>
        <dbReference type="PROSITE" id="PS51898"/>
    </source>
</evidence>
<dbReference type="GO" id="GO:0015074">
    <property type="term" value="P:DNA integration"/>
    <property type="evidence" value="ECO:0007669"/>
    <property type="project" value="InterPro"/>
</dbReference>
<evidence type="ECO:0000256" key="1">
    <source>
        <dbReference type="ARBA" id="ARBA00023172"/>
    </source>
</evidence>
<reference evidence="3 4" key="1">
    <citation type="journal article" date="2014" name="Genome Announc.">
        <title>Complete Genome Sequence of Amino Acid-Utilizing Eubacterium acidaminophilum al-2 (DSM 3953).</title>
        <authorList>
            <person name="Poehlein A."/>
            <person name="Andreesen J.R."/>
            <person name="Daniel R."/>
        </authorList>
    </citation>
    <scope>NUCLEOTIDE SEQUENCE [LARGE SCALE GENOMIC DNA]</scope>
    <source>
        <strain evidence="3 4">DSM 3953</strain>
    </source>
</reference>
<dbReference type="eggNOG" id="COG0582">
    <property type="taxonomic scope" value="Bacteria"/>
</dbReference>
<dbReference type="KEGG" id="eac:EAL2_c11000"/>
<organism evidence="3 4">
    <name type="scientific">Peptoclostridium acidaminophilum DSM 3953</name>
    <dbReference type="NCBI Taxonomy" id="1286171"/>
    <lineage>
        <taxon>Bacteria</taxon>
        <taxon>Bacillati</taxon>
        <taxon>Bacillota</taxon>
        <taxon>Clostridia</taxon>
        <taxon>Peptostreptococcales</taxon>
        <taxon>Peptoclostridiaceae</taxon>
        <taxon>Peptoclostridium</taxon>
    </lineage>
</organism>
<keyword evidence="1" id="KW-0233">DNA recombination</keyword>
<feature type="domain" description="Tyr recombinase" evidence="2">
    <location>
        <begin position="6"/>
        <end position="177"/>
    </location>
</feature>
<dbReference type="CDD" id="cd01192">
    <property type="entry name" value="INT_C_like_3"/>
    <property type="match status" value="1"/>
</dbReference>
<dbReference type="EMBL" id="CP007452">
    <property type="protein sequence ID" value="AHM56398.1"/>
    <property type="molecule type" value="Genomic_DNA"/>
</dbReference>
<gene>
    <name evidence="3" type="primary">yoeC</name>
    <name evidence="3" type="ORF">EAL2_c11000</name>
</gene>
<dbReference type="InterPro" id="IPR011010">
    <property type="entry name" value="DNA_brk_join_enz"/>
</dbReference>
<dbReference type="GO" id="GO:0003677">
    <property type="term" value="F:DNA binding"/>
    <property type="evidence" value="ECO:0007669"/>
    <property type="project" value="InterPro"/>
</dbReference>
<evidence type="ECO:0000313" key="4">
    <source>
        <dbReference type="Proteomes" id="UP000019591"/>
    </source>
</evidence>
<dbReference type="OrthoDB" id="9788852at2"/>
<dbReference type="InterPro" id="IPR013762">
    <property type="entry name" value="Integrase-like_cat_sf"/>
</dbReference>
<dbReference type="PROSITE" id="PS51898">
    <property type="entry name" value="TYR_RECOMBINASE"/>
    <property type="match status" value="1"/>
</dbReference>
<keyword evidence="4" id="KW-1185">Reference proteome</keyword>
<accession>W8TEY9</accession>
<dbReference type="RefSeq" id="WP_025435403.1">
    <property type="nucleotide sequence ID" value="NZ_CP007452.1"/>
</dbReference>
<dbReference type="AlphaFoldDB" id="W8TEY9"/>
<dbReference type="InterPro" id="IPR050090">
    <property type="entry name" value="Tyrosine_recombinase_XerCD"/>
</dbReference>
<dbReference type="PATRIC" id="fig|1286171.3.peg.1051"/>
<evidence type="ECO:0000313" key="3">
    <source>
        <dbReference type="EMBL" id="AHM56398.1"/>
    </source>
</evidence>
<dbReference type="PANTHER" id="PTHR30349:SF82">
    <property type="entry name" value="INTEGRASE_RECOMBINASE YOEC-RELATED"/>
    <property type="match status" value="1"/>
</dbReference>
<dbReference type="SUPFAM" id="SSF56349">
    <property type="entry name" value="DNA breaking-rejoining enzymes"/>
    <property type="match status" value="1"/>
</dbReference>
<dbReference type="Pfam" id="PF00589">
    <property type="entry name" value="Phage_integrase"/>
    <property type="match status" value="1"/>
</dbReference>
<dbReference type="Proteomes" id="UP000019591">
    <property type="component" value="Chromosome"/>
</dbReference>
<dbReference type="Gene3D" id="1.10.443.10">
    <property type="entry name" value="Intergrase catalytic core"/>
    <property type="match status" value="1"/>
</dbReference>
<dbReference type="GO" id="GO:0006310">
    <property type="term" value="P:DNA recombination"/>
    <property type="evidence" value="ECO:0007669"/>
    <property type="project" value="UniProtKB-KW"/>
</dbReference>